<keyword evidence="3" id="KW-1185">Reference proteome</keyword>
<accession>A0ABQ5LWT9</accession>
<reference evidence="2" key="1">
    <citation type="journal article" date="2023" name="Int. J. Syst. Evol. Microbiol.">
        <title>Sinisalibacter aestuarii sp. nov., isolated from estuarine sediment of the Arakawa River.</title>
        <authorList>
            <person name="Arafat S.T."/>
            <person name="Hirano S."/>
            <person name="Sato A."/>
            <person name="Takeuchi K."/>
            <person name="Yasuda T."/>
            <person name="Terahara T."/>
            <person name="Hamada M."/>
            <person name="Kobayashi T."/>
        </authorList>
    </citation>
    <scope>NUCLEOTIDE SEQUENCE</scope>
    <source>
        <strain evidence="2">B-399</strain>
    </source>
</reference>
<evidence type="ECO:0000313" key="2">
    <source>
        <dbReference type="EMBL" id="GKY89450.1"/>
    </source>
</evidence>
<feature type="region of interest" description="Disordered" evidence="1">
    <location>
        <begin position="420"/>
        <end position="451"/>
    </location>
</feature>
<evidence type="ECO:0000256" key="1">
    <source>
        <dbReference type="SAM" id="MobiDB-lite"/>
    </source>
</evidence>
<proteinExistence type="predicted"/>
<dbReference type="EMBL" id="BROH01000012">
    <property type="protein sequence ID" value="GKY89450.1"/>
    <property type="molecule type" value="Genomic_DNA"/>
</dbReference>
<protein>
    <submittedName>
        <fullName evidence="2">Uncharacterized protein</fullName>
    </submittedName>
</protein>
<gene>
    <name evidence="2" type="ORF">STA1M1_33190</name>
</gene>
<organism evidence="2 3">
    <name type="scientific">Sinisalibacter aestuarii</name>
    <dbReference type="NCBI Taxonomy" id="2949426"/>
    <lineage>
        <taxon>Bacteria</taxon>
        <taxon>Pseudomonadati</taxon>
        <taxon>Pseudomonadota</taxon>
        <taxon>Alphaproteobacteria</taxon>
        <taxon>Rhodobacterales</taxon>
        <taxon>Roseobacteraceae</taxon>
        <taxon>Sinisalibacter</taxon>
    </lineage>
</organism>
<comment type="caution">
    <text evidence="2">The sequence shown here is derived from an EMBL/GenBank/DDBJ whole genome shotgun (WGS) entry which is preliminary data.</text>
</comment>
<sequence>MPTNVVEFPFAAHPTTPVGQYIRLGETAYQRLGSMLVEGRLPATRVVVDASRISHQREIIRAFKAAGAEVVMDTKAAELAAHNKFGGWPKHAPWGAMNPGGPIGPEFFAAKRADDIFGEIARCAVEFGVDAVLAPGHFINAKDFDGWFEVDRRSCEYLREALDREGGSSIGIDYLLVTKHTEINDAAKRSEFVAGLDGLPFDNLWLRASGFGNDAGPLAAARFLSALHGLHNLGKPIISDYLGGLVGEAAVAFGAVSGLAHGIGERERFSASGWEKPPAPRDGQKGGSQKRVSVPGLNRSLSVPEFEVMCSARGGKRLLVCPDRKVCPNGIGDMIADTKRVAAHEALTHLATIAAVPDQRRADHFLEHRVKEVDRNARQVKNLKPKKEEAEQRGVDLERLLVRLADHSDKIGKMRSAFEHMHEEKKDRPHRARPVCPRRDSGTDIEIGQKS</sequence>
<name>A0ABQ5LWT9_9RHOB</name>
<feature type="compositionally biased region" description="Basic and acidic residues" evidence="1">
    <location>
        <begin position="437"/>
        <end position="451"/>
    </location>
</feature>
<feature type="region of interest" description="Disordered" evidence="1">
    <location>
        <begin position="269"/>
        <end position="295"/>
    </location>
</feature>
<dbReference type="Proteomes" id="UP001144205">
    <property type="component" value="Unassembled WGS sequence"/>
</dbReference>
<evidence type="ECO:0000313" key="3">
    <source>
        <dbReference type="Proteomes" id="UP001144205"/>
    </source>
</evidence>